<dbReference type="Proteomes" id="UP000291819">
    <property type="component" value="Unassembled WGS sequence"/>
</dbReference>
<dbReference type="AlphaFoldDB" id="A0A4Q9HG91"/>
<sequence>MQNKNAAKKRLMFIQKEDYNFLAYNTIILLYTLGCTDEAKKFRDFRKIAYLIDFINEGGEPELYDQRQLAQIYSRAQIKKKLLHHLMIVLKNKKYIGVSVNTTYRSIDLWLNKANIPESFLDKSFFEKEIFNIMQLKKQAPSLKTVAIKTLANNIFTKNNVLTWEV</sequence>
<name>A0A4Q9HG91_9SPHI</name>
<reference evidence="1 2" key="1">
    <citation type="submission" date="2019-02" db="EMBL/GenBank/DDBJ databases">
        <title>Pedobacter kyonggii whole genome sequence analysis.</title>
        <authorList>
            <person name="Dahal R.H."/>
        </authorList>
    </citation>
    <scope>NUCLEOTIDE SEQUENCE [LARGE SCALE GENOMIC DNA]</scope>
    <source>
        <strain evidence="1 2">K-4-11-1</strain>
    </source>
</reference>
<dbReference type="OrthoDB" id="1440633at2"/>
<comment type="caution">
    <text evidence="1">The sequence shown here is derived from an EMBL/GenBank/DDBJ whole genome shotgun (WGS) entry which is preliminary data.</text>
</comment>
<keyword evidence="2" id="KW-1185">Reference proteome</keyword>
<gene>
    <name evidence="1" type="ORF">EYS08_02790</name>
</gene>
<dbReference type="EMBL" id="SIXF01000002">
    <property type="protein sequence ID" value="TBO44254.1"/>
    <property type="molecule type" value="Genomic_DNA"/>
</dbReference>
<organism evidence="1 2">
    <name type="scientific">Pedobacter kyonggii</name>
    <dbReference type="NCBI Taxonomy" id="1926871"/>
    <lineage>
        <taxon>Bacteria</taxon>
        <taxon>Pseudomonadati</taxon>
        <taxon>Bacteroidota</taxon>
        <taxon>Sphingobacteriia</taxon>
        <taxon>Sphingobacteriales</taxon>
        <taxon>Sphingobacteriaceae</taxon>
        <taxon>Pedobacter</taxon>
    </lineage>
</organism>
<evidence type="ECO:0000313" key="2">
    <source>
        <dbReference type="Proteomes" id="UP000291819"/>
    </source>
</evidence>
<evidence type="ECO:0000313" key="1">
    <source>
        <dbReference type="EMBL" id="TBO44254.1"/>
    </source>
</evidence>
<protein>
    <submittedName>
        <fullName evidence="1">Uncharacterized protein</fullName>
    </submittedName>
</protein>
<accession>A0A4Q9HG91</accession>
<proteinExistence type="predicted"/>
<dbReference type="RefSeq" id="WP_131028334.1">
    <property type="nucleotide sequence ID" value="NZ_SIXF01000002.1"/>
</dbReference>